<dbReference type="SUPFAM" id="SSF54001">
    <property type="entry name" value="Cysteine proteinases"/>
    <property type="match status" value="1"/>
</dbReference>
<dbReference type="Proteomes" id="UP000268093">
    <property type="component" value="Unassembled WGS sequence"/>
</dbReference>
<keyword evidence="2" id="KW-1185">Reference proteome</keyword>
<dbReference type="AlphaFoldDB" id="A0A433AVM1"/>
<evidence type="ECO:0000313" key="1">
    <source>
        <dbReference type="EMBL" id="RUP06742.1"/>
    </source>
</evidence>
<comment type="caution">
    <text evidence="1">The sequence shown here is derived from an EMBL/GenBank/DDBJ whole genome shotgun (WGS) entry which is preliminary data.</text>
</comment>
<organism evidence="1 2">
    <name type="scientific">Jimgerdemannia flammicorona</name>
    <dbReference type="NCBI Taxonomy" id="994334"/>
    <lineage>
        <taxon>Eukaryota</taxon>
        <taxon>Fungi</taxon>
        <taxon>Fungi incertae sedis</taxon>
        <taxon>Mucoromycota</taxon>
        <taxon>Mucoromycotina</taxon>
        <taxon>Endogonomycetes</taxon>
        <taxon>Endogonales</taxon>
        <taxon>Endogonaceae</taxon>
        <taxon>Jimgerdemannia</taxon>
    </lineage>
</organism>
<reference evidence="1 2" key="1">
    <citation type="journal article" date="2018" name="New Phytol.">
        <title>Phylogenomics of Endogonaceae and evolution of mycorrhizas within Mucoromycota.</title>
        <authorList>
            <person name="Chang Y."/>
            <person name="Desiro A."/>
            <person name="Na H."/>
            <person name="Sandor L."/>
            <person name="Lipzen A."/>
            <person name="Clum A."/>
            <person name="Barry K."/>
            <person name="Grigoriev I.V."/>
            <person name="Martin F.M."/>
            <person name="Stajich J.E."/>
            <person name="Smith M.E."/>
            <person name="Bonito G."/>
            <person name="Spatafora J.W."/>
        </authorList>
    </citation>
    <scope>NUCLEOTIDE SEQUENCE [LARGE SCALE GENOMIC DNA]</scope>
    <source>
        <strain evidence="1 2">GMNB39</strain>
    </source>
</reference>
<accession>A0A433AVM1</accession>
<protein>
    <submittedName>
        <fullName evidence="1">Uncharacterized protein</fullName>
    </submittedName>
</protein>
<dbReference type="EMBL" id="RBNI01016759">
    <property type="protein sequence ID" value="RUP06742.1"/>
    <property type="molecule type" value="Genomic_DNA"/>
</dbReference>
<dbReference type="Gene3D" id="3.90.70.10">
    <property type="entry name" value="Cysteine proteinases"/>
    <property type="match status" value="1"/>
</dbReference>
<name>A0A433AVM1_9FUNG</name>
<evidence type="ECO:0000313" key="2">
    <source>
        <dbReference type="Proteomes" id="UP000268093"/>
    </source>
</evidence>
<proteinExistence type="predicted"/>
<gene>
    <name evidence="1" type="ORF">BC936DRAFT_140293</name>
</gene>
<sequence>MLPKLGHAVSGLYAAIGQLPVVYRACQILTGGRGKTTDDAPPLVLAVYLKRFEVGGYCQFEMGGGRVDKCIEFLERLDLRGYVSRGQESSVGLYRLLSLFYQGYEQRWYSMNDTSVVLLSFVELRCLCQLDGLSIRMLK</sequence>
<dbReference type="InterPro" id="IPR038765">
    <property type="entry name" value="Papain-like_cys_pep_sf"/>
</dbReference>